<dbReference type="Proteomes" id="UP000011524">
    <property type="component" value="Unassembled WGS sequence"/>
</dbReference>
<sequence length="59" mass="6397">MSVAIPALAVRDAHTLDNVVSLCPGCHRRAEFGRVSRAELHWRAGIRQWDASAVDGATV</sequence>
<keyword evidence="2" id="KW-1185">Reference proteome</keyword>
<dbReference type="STRING" id="1227453.C444_01002"/>
<protein>
    <recommendedName>
        <fullName evidence="3">HNH endonuclease</fullName>
    </recommendedName>
</protein>
<evidence type="ECO:0000313" key="1">
    <source>
        <dbReference type="EMBL" id="EMA34535.1"/>
    </source>
</evidence>
<evidence type="ECO:0000313" key="2">
    <source>
        <dbReference type="Proteomes" id="UP000011524"/>
    </source>
</evidence>
<gene>
    <name evidence="1" type="ORF">C444_01002</name>
</gene>
<dbReference type="AlphaFoldDB" id="M0LR72"/>
<comment type="caution">
    <text evidence="1">The sequence shown here is derived from an EMBL/GenBank/DDBJ whole genome shotgun (WGS) entry which is preliminary data.</text>
</comment>
<organism evidence="1 2">
    <name type="scientific">Haloarcula japonica (strain ATCC 49778 / DSM 6131 / JCM 7785 / NBRC 101032 / NCIMB 13157 / TR-1)</name>
    <dbReference type="NCBI Taxonomy" id="1227453"/>
    <lineage>
        <taxon>Archaea</taxon>
        <taxon>Methanobacteriati</taxon>
        <taxon>Methanobacteriota</taxon>
        <taxon>Stenosarchaea group</taxon>
        <taxon>Halobacteria</taxon>
        <taxon>Halobacteriales</taxon>
        <taxon>Haloarculaceae</taxon>
        <taxon>Haloarcula</taxon>
    </lineage>
</organism>
<dbReference type="PATRIC" id="fig|1227453.3.peg.202"/>
<reference evidence="1 2" key="1">
    <citation type="journal article" date="2014" name="PLoS Genet.">
        <title>Phylogenetically driven sequencing of extremely halophilic archaea reveals strategies for static and dynamic osmo-response.</title>
        <authorList>
            <person name="Becker E.A."/>
            <person name="Seitzer P.M."/>
            <person name="Tritt A."/>
            <person name="Larsen D."/>
            <person name="Krusor M."/>
            <person name="Yao A.I."/>
            <person name="Wu D."/>
            <person name="Madern D."/>
            <person name="Eisen J.A."/>
            <person name="Darling A.E."/>
            <person name="Facciotti M.T."/>
        </authorList>
    </citation>
    <scope>NUCLEOTIDE SEQUENCE [LARGE SCALE GENOMIC DNA]</scope>
    <source>
        <strain evidence="2">ATCC 49778 / DSM 6131 / JCM 7785 / NBRC 101032 / NCIMB 13157 / TR-1</strain>
    </source>
</reference>
<dbReference type="EMBL" id="AOLY01000004">
    <property type="protein sequence ID" value="EMA34535.1"/>
    <property type="molecule type" value="Genomic_DNA"/>
</dbReference>
<evidence type="ECO:0008006" key="3">
    <source>
        <dbReference type="Google" id="ProtNLM"/>
    </source>
</evidence>
<proteinExistence type="predicted"/>
<accession>M0LR72</accession>
<name>M0LR72_HALJT</name>
<dbReference type="eggNOG" id="arCOG03898">
    <property type="taxonomic scope" value="Archaea"/>
</dbReference>